<gene>
    <name evidence="1" type="ORF">AFUS01_LOCUS6298</name>
</gene>
<organism evidence="1 2">
    <name type="scientific">Allacma fusca</name>
    <dbReference type="NCBI Taxonomy" id="39272"/>
    <lineage>
        <taxon>Eukaryota</taxon>
        <taxon>Metazoa</taxon>
        <taxon>Ecdysozoa</taxon>
        <taxon>Arthropoda</taxon>
        <taxon>Hexapoda</taxon>
        <taxon>Collembola</taxon>
        <taxon>Symphypleona</taxon>
        <taxon>Sminthuridae</taxon>
        <taxon>Allacma</taxon>
    </lineage>
</organism>
<dbReference type="Proteomes" id="UP000708208">
    <property type="component" value="Unassembled WGS sequence"/>
</dbReference>
<dbReference type="InterPro" id="IPR019311">
    <property type="entry name" value="Fy-3"/>
</dbReference>
<dbReference type="GO" id="GO:0005737">
    <property type="term" value="C:cytoplasm"/>
    <property type="evidence" value="ECO:0007669"/>
    <property type="project" value="TreeGrafter"/>
</dbReference>
<sequence length="64" mass="7221">IFHLVVDLDALNKIEINSRHPVILGLRNILKTACLNDITTITIPALLVHEMAEVMTVSWCNRRA</sequence>
<comment type="caution">
    <text evidence="1">The sequence shown here is derived from an EMBL/GenBank/DDBJ whole genome shotgun (WGS) entry which is preliminary data.</text>
</comment>
<evidence type="ECO:0000313" key="2">
    <source>
        <dbReference type="Proteomes" id="UP000708208"/>
    </source>
</evidence>
<keyword evidence="2" id="KW-1185">Reference proteome</keyword>
<accession>A0A8J2JH55</accession>
<evidence type="ECO:0000313" key="1">
    <source>
        <dbReference type="EMBL" id="CAG7716810.1"/>
    </source>
</evidence>
<feature type="non-terminal residue" evidence="1">
    <location>
        <position position="1"/>
    </location>
</feature>
<dbReference type="AlphaFoldDB" id="A0A8J2JH55"/>
<dbReference type="PANTHER" id="PTHR16525:SF0">
    <property type="entry name" value="PROTEIN C12ORF4"/>
    <property type="match status" value="1"/>
</dbReference>
<protein>
    <submittedName>
        <fullName evidence="1">Uncharacterized protein</fullName>
    </submittedName>
</protein>
<dbReference type="PANTHER" id="PTHR16525">
    <property type="entry name" value="PROTEIN C12ORF4"/>
    <property type="match status" value="1"/>
</dbReference>
<feature type="non-terminal residue" evidence="1">
    <location>
        <position position="64"/>
    </location>
</feature>
<dbReference type="Pfam" id="PF10154">
    <property type="entry name" value="Fy-3"/>
    <property type="match status" value="1"/>
</dbReference>
<proteinExistence type="predicted"/>
<name>A0A8J2JH55_9HEXA</name>
<dbReference type="OrthoDB" id="415359at2759"/>
<reference evidence="1" key="1">
    <citation type="submission" date="2021-06" db="EMBL/GenBank/DDBJ databases">
        <authorList>
            <person name="Hodson N. C."/>
            <person name="Mongue J. A."/>
            <person name="Jaron S. K."/>
        </authorList>
    </citation>
    <scope>NUCLEOTIDE SEQUENCE</scope>
</reference>
<dbReference type="EMBL" id="CAJVCH010041419">
    <property type="protein sequence ID" value="CAG7716810.1"/>
    <property type="molecule type" value="Genomic_DNA"/>
</dbReference>